<evidence type="ECO:0000313" key="1">
    <source>
        <dbReference type="EMBL" id="KAK2655243.1"/>
    </source>
</evidence>
<protein>
    <submittedName>
        <fullName evidence="1">Uncharacterized protein</fullName>
    </submittedName>
</protein>
<dbReference type="EMBL" id="JANJYI010000003">
    <property type="protein sequence ID" value="KAK2655243.1"/>
    <property type="molecule type" value="Genomic_DNA"/>
</dbReference>
<evidence type="ECO:0000313" key="2">
    <source>
        <dbReference type="Proteomes" id="UP001280121"/>
    </source>
</evidence>
<keyword evidence="2" id="KW-1185">Reference proteome</keyword>
<gene>
    <name evidence="1" type="ORF">Ddye_008295</name>
</gene>
<comment type="caution">
    <text evidence="1">The sequence shown here is derived from an EMBL/GenBank/DDBJ whole genome shotgun (WGS) entry which is preliminary data.</text>
</comment>
<reference evidence="1" key="1">
    <citation type="journal article" date="2023" name="Plant J.">
        <title>Genome sequences and population genomics provide insights into the demographic history, inbreeding, and mutation load of two 'living fossil' tree species of Dipteronia.</title>
        <authorList>
            <person name="Feng Y."/>
            <person name="Comes H.P."/>
            <person name="Chen J."/>
            <person name="Zhu S."/>
            <person name="Lu R."/>
            <person name="Zhang X."/>
            <person name="Li P."/>
            <person name="Qiu J."/>
            <person name="Olsen K.M."/>
            <person name="Qiu Y."/>
        </authorList>
    </citation>
    <scope>NUCLEOTIDE SEQUENCE</scope>
    <source>
        <strain evidence="1">KIB01</strain>
    </source>
</reference>
<accession>A0AAE0CLS3</accession>
<dbReference type="Proteomes" id="UP001280121">
    <property type="component" value="Unassembled WGS sequence"/>
</dbReference>
<sequence length="142" mass="15562">MIAEEIAKLCEALSILEKEMSVHTLNVILKDKGEQWLSLCLVGKILTSKPVNREVFIDVMNKNMLCEICESDSLGDVAKVRADMGAINAAIKYIPRKKGLGGQMINHDMEKQAACSGNEEMDIVFNSTSTDGPKMVADDSDI</sequence>
<name>A0AAE0CLS3_9ROSI</name>
<dbReference type="AlphaFoldDB" id="A0AAE0CLS3"/>
<proteinExistence type="predicted"/>
<organism evidence="1 2">
    <name type="scientific">Dipteronia dyeriana</name>
    <dbReference type="NCBI Taxonomy" id="168575"/>
    <lineage>
        <taxon>Eukaryota</taxon>
        <taxon>Viridiplantae</taxon>
        <taxon>Streptophyta</taxon>
        <taxon>Embryophyta</taxon>
        <taxon>Tracheophyta</taxon>
        <taxon>Spermatophyta</taxon>
        <taxon>Magnoliopsida</taxon>
        <taxon>eudicotyledons</taxon>
        <taxon>Gunneridae</taxon>
        <taxon>Pentapetalae</taxon>
        <taxon>rosids</taxon>
        <taxon>malvids</taxon>
        <taxon>Sapindales</taxon>
        <taxon>Sapindaceae</taxon>
        <taxon>Hippocastanoideae</taxon>
        <taxon>Acereae</taxon>
        <taxon>Dipteronia</taxon>
    </lineage>
</organism>